<reference evidence="2" key="1">
    <citation type="submission" date="2018-05" db="EMBL/GenBank/DDBJ databases">
        <authorList>
            <person name="Lanie J.A."/>
            <person name="Ng W.-L."/>
            <person name="Kazmierczak K.M."/>
            <person name="Andrzejewski T.M."/>
            <person name="Davidsen T.M."/>
            <person name="Wayne K.J."/>
            <person name="Tettelin H."/>
            <person name="Glass J.I."/>
            <person name="Rusch D."/>
            <person name="Podicherti R."/>
            <person name="Tsui H.-C.T."/>
            <person name="Winkler M.E."/>
        </authorList>
    </citation>
    <scope>NUCLEOTIDE SEQUENCE</scope>
</reference>
<evidence type="ECO:0000313" key="2">
    <source>
        <dbReference type="EMBL" id="SVB87797.1"/>
    </source>
</evidence>
<dbReference type="SUPFAM" id="SSF54427">
    <property type="entry name" value="NTF2-like"/>
    <property type="match status" value="1"/>
</dbReference>
<dbReference type="EMBL" id="UINC01061821">
    <property type="protein sequence ID" value="SVB87797.1"/>
    <property type="molecule type" value="Genomic_DNA"/>
</dbReference>
<protein>
    <recommendedName>
        <fullName evidence="1">DUF4440 domain-containing protein</fullName>
    </recommendedName>
</protein>
<organism evidence="2">
    <name type="scientific">marine metagenome</name>
    <dbReference type="NCBI Taxonomy" id="408172"/>
    <lineage>
        <taxon>unclassified sequences</taxon>
        <taxon>metagenomes</taxon>
        <taxon>ecological metagenomes</taxon>
    </lineage>
</organism>
<sequence>MKPIVTLLISLFFLPNFMIGQSFSKAEQEVIDAVESYWSDFAGKDKNKWLDAFHDSYKGWDVGSEAINTKKDNVKWINYSWGKNAVLFWDITPIGVVLHDDIAVVHYYYTTISKDKKSGKETTDKGRWTDVILKDGGKWRLVADHGGKTESKTGE</sequence>
<dbReference type="AlphaFoldDB" id="A0A382HLI9"/>
<gene>
    <name evidence="2" type="ORF">METZ01_LOCUS240651</name>
</gene>
<accession>A0A382HLI9</accession>
<name>A0A382HLI9_9ZZZZ</name>
<dbReference type="Pfam" id="PF14534">
    <property type="entry name" value="DUF4440"/>
    <property type="match status" value="1"/>
</dbReference>
<dbReference type="Gene3D" id="3.10.450.50">
    <property type="match status" value="1"/>
</dbReference>
<proteinExistence type="predicted"/>
<feature type="domain" description="DUF4440" evidence="1">
    <location>
        <begin position="32"/>
        <end position="141"/>
    </location>
</feature>
<dbReference type="InterPro" id="IPR032710">
    <property type="entry name" value="NTF2-like_dom_sf"/>
</dbReference>
<dbReference type="InterPro" id="IPR027843">
    <property type="entry name" value="DUF4440"/>
</dbReference>
<evidence type="ECO:0000259" key="1">
    <source>
        <dbReference type="Pfam" id="PF14534"/>
    </source>
</evidence>